<comment type="caution">
    <text evidence="1">The sequence shown here is derived from an EMBL/GenBank/DDBJ whole genome shotgun (WGS) entry which is preliminary data.</text>
</comment>
<proteinExistence type="predicted"/>
<name>A0A3M7S8U2_BRAPC</name>
<sequence length="64" mass="7027">MASGAATGFLKTVLCQRKRSIVLFDKPEEVGLDRFLTLVDPSSDLVFFSGLLNANVDLDRVRAI</sequence>
<gene>
    <name evidence="1" type="ORF">BpHYR1_023149</name>
</gene>
<accession>A0A3M7S8U2</accession>
<dbReference type="Proteomes" id="UP000276133">
    <property type="component" value="Unassembled WGS sequence"/>
</dbReference>
<protein>
    <submittedName>
        <fullName evidence="1">Uncharacterized protein</fullName>
    </submittedName>
</protein>
<evidence type="ECO:0000313" key="1">
    <source>
        <dbReference type="EMBL" id="RNA32233.1"/>
    </source>
</evidence>
<evidence type="ECO:0000313" key="2">
    <source>
        <dbReference type="Proteomes" id="UP000276133"/>
    </source>
</evidence>
<organism evidence="1 2">
    <name type="scientific">Brachionus plicatilis</name>
    <name type="common">Marine rotifer</name>
    <name type="synonym">Brachionus muelleri</name>
    <dbReference type="NCBI Taxonomy" id="10195"/>
    <lineage>
        <taxon>Eukaryota</taxon>
        <taxon>Metazoa</taxon>
        <taxon>Spiralia</taxon>
        <taxon>Gnathifera</taxon>
        <taxon>Rotifera</taxon>
        <taxon>Eurotatoria</taxon>
        <taxon>Monogononta</taxon>
        <taxon>Pseudotrocha</taxon>
        <taxon>Ploima</taxon>
        <taxon>Brachionidae</taxon>
        <taxon>Brachionus</taxon>
    </lineage>
</organism>
<reference evidence="1 2" key="1">
    <citation type="journal article" date="2018" name="Sci. Rep.">
        <title>Genomic signatures of local adaptation to the degree of environmental predictability in rotifers.</title>
        <authorList>
            <person name="Franch-Gras L."/>
            <person name="Hahn C."/>
            <person name="Garcia-Roger E.M."/>
            <person name="Carmona M.J."/>
            <person name="Serra M."/>
            <person name="Gomez A."/>
        </authorList>
    </citation>
    <scope>NUCLEOTIDE SEQUENCE [LARGE SCALE GENOMIC DNA]</scope>
    <source>
        <strain evidence="1">HYR1</strain>
    </source>
</reference>
<keyword evidence="2" id="KW-1185">Reference proteome</keyword>
<dbReference type="EMBL" id="REGN01001828">
    <property type="protein sequence ID" value="RNA32233.1"/>
    <property type="molecule type" value="Genomic_DNA"/>
</dbReference>
<dbReference type="AlphaFoldDB" id="A0A3M7S8U2"/>